<name>A0ABQ5U1S7_9PROT</name>
<feature type="region of interest" description="Disordered" evidence="1">
    <location>
        <begin position="112"/>
        <end position="132"/>
    </location>
</feature>
<dbReference type="EMBL" id="BSNF01000001">
    <property type="protein sequence ID" value="GLQ05698.1"/>
    <property type="molecule type" value="Genomic_DNA"/>
</dbReference>
<sequence>MVRKFRQQAGPKAIGRFLGASTRATLVKRGFAHADILSNWETIVGPTLANVSSPERLNFTRHKNNDASLKVRVMPGHAPEFQHFEPLIIERINSFFGFRAVGRIQIIQAPVKRPEKKRKIEPPPPTEEQKQWLEEVLTGVPDPELRERLQALGTSLLRTQNQKEAEKNTRQPPPKQP</sequence>
<reference evidence="2" key="1">
    <citation type="journal article" date="2014" name="Int. J. Syst. Evol. Microbiol.">
        <title>Complete genome of a new Firmicutes species belonging to the dominant human colonic microbiota ('Ruminococcus bicirculans') reveals two chromosomes and a selective capacity to utilize plant glucans.</title>
        <authorList>
            <consortium name="NISC Comparative Sequencing Program"/>
            <person name="Wegmann U."/>
            <person name="Louis P."/>
            <person name="Goesmann A."/>
            <person name="Henrissat B."/>
            <person name="Duncan S.H."/>
            <person name="Flint H.J."/>
        </authorList>
    </citation>
    <scope>NUCLEOTIDE SEQUENCE</scope>
    <source>
        <strain evidence="2">NBRC 103408</strain>
    </source>
</reference>
<reference evidence="2" key="2">
    <citation type="submission" date="2023-01" db="EMBL/GenBank/DDBJ databases">
        <title>Draft genome sequence of Sneathiella chinensis strain NBRC 103408.</title>
        <authorList>
            <person name="Sun Q."/>
            <person name="Mori K."/>
        </authorList>
    </citation>
    <scope>NUCLEOTIDE SEQUENCE</scope>
    <source>
        <strain evidence="2">NBRC 103408</strain>
    </source>
</reference>
<dbReference type="InterPro" id="IPR010593">
    <property type="entry name" value="DUF1159"/>
</dbReference>
<dbReference type="Pfam" id="PF05258">
    <property type="entry name" value="DciA"/>
    <property type="match status" value="1"/>
</dbReference>
<evidence type="ECO:0000313" key="2">
    <source>
        <dbReference type="EMBL" id="GLQ05698.1"/>
    </source>
</evidence>
<comment type="caution">
    <text evidence="2">The sequence shown here is derived from an EMBL/GenBank/DDBJ whole genome shotgun (WGS) entry which is preliminary data.</text>
</comment>
<protein>
    <recommendedName>
        <fullName evidence="4">DUF721 domain-containing protein</fullName>
    </recommendedName>
</protein>
<dbReference type="RefSeq" id="WP_169559673.1">
    <property type="nucleotide sequence ID" value="NZ_BSNF01000001.1"/>
</dbReference>
<evidence type="ECO:0008006" key="4">
    <source>
        <dbReference type="Google" id="ProtNLM"/>
    </source>
</evidence>
<evidence type="ECO:0000313" key="3">
    <source>
        <dbReference type="Proteomes" id="UP001161409"/>
    </source>
</evidence>
<evidence type="ECO:0000256" key="1">
    <source>
        <dbReference type="SAM" id="MobiDB-lite"/>
    </source>
</evidence>
<keyword evidence="3" id="KW-1185">Reference proteome</keyword>
<dbReference type="PIRSF" id="PIRSF032064">
    <property type="entry name" value="UCP032064"/>
    <property type="match status" value="1"/>
</dbReference>
<feature type="region of interest" description="Disordered" evidence="1">
    <location>
        <begin position="152"/>
        <end position="177"/>
    </location>
</feature>
<dbReference type="InterPro" id="IPR007922">
    <property type="entry name" value="DciA-like"/>
</dbReference>
<accession>A0ABQ5U1S7</accession>
<organism evidence="2 3">
    <name type="scientific">Sneathiella chinensis</name>
    <dbReference type="NCBI Taxonomy" id="349750"/>
    <lineage>
        <taxon>Bacteria</taxon>
        <taxon>Pseudomonadati</taxon>
        <taxon>Pseudomonadota</taxon>
        <taxon>Alphaproteobacteria</taxon>
        <taxon>Sneathiellales</taxon>
        <taxon>Sneathiellaceae</taxon>
        <taxon>Sneathiella</taxon>
    </lineage>
</organism>
<gene>
    <name evidence="2" type="ORF">GCM10007924_09190</name>
</gene>
<proteinExistence type="predicted"/>
<dbReference type="Proteomes" id="UP001161409">
    <property type="component" value="Unassembled WGS sequence"/>
</dbReference>